<sequence length="425" mass="46695">MSVARKLDVIIFGATGFTGKYTVFEGIKLLADMNWGVAGRNRSKLEETLAEMGQKANTDLSHIPIVMADVGDRKSLVQMARDCSVVVNCCGPYRLFGEPVIQACLEAGTHHVDVSGEPQFLEGMQLKYHEEAKAKGVYLISACGFDSIPADMGTVFLEQQFDGVVNSVESHVMTRMKGHRELGSIHYGTWASAVHAIANMKEVGKIRRELFKTKMPEVTPKLKERPVLHKSSGNKWSLPFMGADRSCVLRTQRFLYETEGKRPLQMRAYISFGGLVEVMAVSFIGAIFWLLVKTSVGQNLLLNYPRLFSLGLVSHEGPSDKAMKNTSFTMYFEGRGWEEKLADSGDSYTYPPNKVIRTKVTGTNPGYGATCVALLVSAKTILKEADKMPGNGGFLTPGAAFGKTSLISELCKNGFTFEVISKAKL</sequence>
<evidence type="ECO:0000256" key="1">
    <source>
        <dbReference type="ARBA" id="ARBA00038048"/>
    </source>
</evidence>
<reference evidence="4" key="2">
    <citation type="submission" date="2025-05" db="UniProtKB">
        <authorList>
            <consortium name="EnsemblMetazoa"/>
        </authorList>
    </citation>
    <scope>IDENTIFICATION</scope>
    <source>
        <strain evidence="4">Foshan</strain>
    </source>
</reference>
<dbReference type="InterPro" id="IPR051276">
    <property type="entry name" value="Saccharopine_DH-like_oxidrdct"/>
</dbReference>
<dbReference type="InterPro" id="IPR005097">
    <property type="entry name" value="Sacchrp_dh_NADP-bd"/>
</dbReference>
<feature type="transmembrane region" description="Helical" evidence="2">
    <location>
        <begin position="269"/>
        <end position="292"/>
    </location>
</feature>
<keyword evidence="2" id="KW-0812">Transmembrane</keyword>
<dbReference type="InterPro" id="IPR036291">
    <property type="entry name" value="NAD(P)-bd_dom_sf"/>
</dbReference>
<keyword evidence="2" id="KW-0472">Membrane</keyword>
<proteinExistence type="inferred from homology"/>
<dbReference type="PANTHER" id="PTHR12286:SF5">
    <property type="entry name" value="SACCHAROPINE DEHYDROGENASE-LIKE OXIDOREDUCTASE"/>
    <property type="match status" value="1"/>
</dbReference>
<reference evidence="5" key="1">
    <citation type="journal article" date="2015" name="Proc. Natl. Acad. Sci. U.S.A.">
        <title>Genome sequence of the Asian Tiger mosquito, Aedes albopictus, reveals insights into its biology, genetics, and evolution.</title>
        <authorList>
            <person name="Chen X.G."/>
            <person name="Jiang X."/>
            <person name="Gu J."/>
            <person name="Xu M."/>
            <person name="Wu Y."/>
            <person name="Deng Y."/>
            <person name="Zhang C."/>
            <person name="Bonizzoni M."/>
            <person name="Dermauw W."/>
            <person name="Vontas J."/>
            <person name="Armbruster P."/>
            <person name="Huang X."/>
            <person name="Yang Y."/>
            <person name="Zhang H."/>
            <person name="He W."/>
            <person name="Peng H."/>
            <person name="Liu Y."/>
            <person name="Wu K."/>
            <person name="Chen J."/>
            <person name="Lirakis M."/>
            <person name="Topalis P."/>
            <person name="Van Leeuwen T."/>
            <person name="Hall A.B."/>
            <person name="Jiang X."/>
            <person name="Thorpe C."/>
            <person name="Mueller R.L."/>
            <person name="Sun C."/>
            <person name="Waterhouse R.M."/>
            <person name="Yan G."/>
            <person name="Tu Z.J."/>
            <person name="Fang X."/>
            <person name="James A.A."/>
        </authorList>
    </citation>
    <scope>NUCLEOTIDE SEQUENCE [LARGE SCALE GENOMIC DNA]</scope>
    <source>
        <strain evidence="5">Foshan</strain>
    </source>
</reference>
<evidence type="ECO:0000313" key="4">
    <source>
        <dbReference type="EnsemblMetazoa" id="AALFPA23_017546.P25655"/>
    </source>
</evidence>
<evidence type="ECO:0000256" key="2">
    <source>
        <dbReference type="SAM" id="Phobius"/>
    </source>
</evidence>
<dbReference type="SUPFAM" id="SSF51735">
    <property type="entry name" value="NAD(P)-binding Rossmann-fold domains"/>
    <property type="match status" value="1"/>
</dbReference>
<dbReference type="EnsemblMetazoa" id="AALFPA23_017546.R25655">
    <property type="protein sequence ID" value="AALFPA23_017546.P25655"/>
    <property type="gene ID" value="AALFPA23_017546"/>
</dbReference>
<evidence type="ECO:0000313" key="5">
    <source>
        <dbReference type="Proteomes" id="UP000069940"/>
    </source>
</evidence>
<accession>A0ABM1ZDV1</accession>
<dbReference type="Pfam" id="PF03435">
    <property type="entry name" value="Sacchrp_dh_NADP"/>
    <property type="match status" value="1"/>
</dbReference>
<dbReference type="Proteomes" id="UP000069940">
    <property type="component" value="Unassembled WGS sequence"/>
</dbReference>
<feature type="domain" description="Saccharopine dehydrogenase NADP binding" evidence="3">
    <location>
        <begin position="9"/>
        <end position="140"/>
    </location>
</feature>
<dbReference type="PANTHER" id="PTHR12286">
    <property type="entry name" value="SACCHAROPINE DEHYDROGENASE-LIKE OXIDOREDUCTASE"/>
    <property type="match status" value="1"/>
</dbReference>
<dbReference type="Gene3D" id="3.40.50.720">
    <property type="entry name" value="NAD(P)-binding Rossmann-like Domain"/>
    <property type="match status" value="1"/>
</dbReference>
<comment type="similarity">
    <text evidence="1">Belongs to the saccharopine dehydrogenase family.</text>
</comment>
<organism evidence="4 5">
    <name type="scientific">Aedes albopictus</name>
    <name type="common">Asian tiger mosquito</name>
    <name type="synonym">Stegomyia albopicta</name>
    <dbReference type="NCBI Taxonomy" id="7160"/>
    <lineage>
        <taxon>Eukaryota</taxon>
        <taxon>Metazoa</taxon>
        <taxon>Ecdysozoa</taxon>
        <taxon>Arthropoda</taxon>
        <taxon>Hexapoda</taxon>
        <taxon>Insecta</taxon>
        <taxon>Pterygota</taxon>
        <taxon>Neoptera</taxon>
        <taxon>Endopterygota</taxon>
        <taxon>Diptera</taxon>
        <taxon>Nematocera</taxon>
        <taxon>Culicoidea</taxon>
        <taxon>Culicidae</taxon>
        <taxon>Culicinae</taxon>
        <taxon>Aedini</taxon>
        <taxon>Aedes</taxon>
        <taxon>Stegomyia</taxon>
    </lineage>
</organism>
<protein>
    <recommendedName>
        <fullName evidence="3">Saccharopine dehydrogenase NADP binding domain-containing protein</fullName>
    </recommendedName>
</protein>
<dbReference type="RefSeq" id="XP_019546511.3">
    <property type="nucleotide sequence ID" value="XM_019690966.4"/>
</dbReference>
<evidence type="ECO:0000259" key="3">
    <source>
        <dbReference type="Pfam" id="PF03435"/>
    </source>
</evidence>
<name>A0ABM1ZDV1_AEDAL</name>
<keyword evidence="5" id="KW-1185">Reference proteome</keyword>
<keyword evidence="2" id="KW-1133">Transmembrane helix</keyword>
<dbReference type="GeneID" id="109416868"/>